<reference evidence="9 10" key="1">
    <citation type="submission" date="2016-02" db="EMBL/GenBank/DDBJ databases">
        <title>Genome analysis of coral dinoflagellate symbionts highlights evolutionary adaptations to a symbiotic lifestyle.</title>
        <authorList>
            <person name="Aranda M."/>
            <person name="Li Y."/>
            <person name="Liew Y.J."/>
            <person name="Baumgarten S."/>
            <person name="Simakov O."/>
            <person name="Wilson M."/>
            <person name="Piel J."/>
            <person name="Ashoor H."/>
            <person name="Bougouffa S."/>
            <person name="Bajic V.B."/>
            <person name="Ryu T."/>
            <person name="Ravasi T."/>
            <person name="Bayer T."/>
            <person name="Micklem G."/>
            <person name="Kim H."/>
            <person name="Bhak J."/>
            <person name="Lajeunesse T.C."/>
            <person name="Voolstra C.R."/>
        </authorList>
    </citation>
    <scope>NUCLEOTIDE SEQUENCE [LARGE SCALE GENOMIC DNA]</scope>
    <source>
        <strain evidence="9 10">CCMP2467</strain>
    </source>
</reference>
<keyword evidence="4" id="KW-0143">Chaperone</keyword>
<feature type="compositionally biased region" description="Basic and acidic residues" evidence="5">
    <location>
        <begin position="694"/>
        <end position="718"/>
    </location>
</feature>
<proteinExistence type="inferred from homology"/>
<feature type="region of interest" description="Disordered" evidence="5">
    <location>
        <begin position="107"/>
        <end position="126"/>
    </location>
</feature>
<evidence type="ECO:0000313" key="10">
    <source>
        <dbReference type="Proteomes" id="UP000186817"/>
    </source>
</evidence>
<accession>A0A1Q9BYZ0</accession>
<keyword evidence="6" id="KW-0812">Transmembrane</keyword>
<keyword evidence="2" id="KW-0547">Nucleotide-binding</keyword>
<dbReference type="PROSITE" id="PS50061">
    <property type="entry name" value="ETS_DOMAIN_3"/>
    <property type="match status" value="1"/>
</dbReference>
<dbReference type="SUPFAM" id="SSF110942">
    <property type="entry name" value="HSP90 C-terminal domain"/>
    <property type="match status" value="2"/>
</dbReference>
<evidence type="ECO:0000256" key="4">
    <source>
        <dbReference type="ARBA" id="ARBA00023186"/>
    </source>
</evidence>
<comment type="caution">
    <text evidence="9">The sequence shown here is derived from an EMBL/GenBank/DDBJ whole genome shotgun (WGS) entry which is preliminary data.</text>
</comment>
<feature type="transmembrane region" description="Helical" evidence="6">
    <location>
        <begin position="1427"/>
        <end position="1448"/>
    </location>
</feature>
<dbReference type="FunFam" id="1.20.120.790:FF:000001">
    <property type="entry name" value="Heat shock protein 90 alpha"/>
    <property type="match status" value="1"/>
</dbReference>
<dbReference type="GO" id="GO:0016887">
    <property type="term" value="F:ATP hydrolysis activity"/>
    <property type="evidence" value="ECO:0007669"/>
    <property type="project" value="InterPro"/>
</dbReference>
<feature type="transmembrane region" description="Helical" evidence="6">
    <location>
        <begin position="922"/>
        <end position="941"/>
    </location>
</feature>
<feature type="transmembrane region" description="Helical" evidence="6">
    <location>
        <begin position="1572"/>
        <end position="1591"/>
    </location>
</feature>
<dbReference type="Gene3D" id="1.20.120.790">
    <property type="entry name" value="Heat shock protein 90, C-terminal domain"/>
    <property type="match status" value="2"/>
</dbReference>
<feature type="compositionally biased region" description="Basic and acidic residues" evidence="5">
    <location>
        <begin position="1"/>
        <end position="11"/>
    </location>
</feature>
<protein>
    <submittedName>
        <fullName evidence="9">Heat shock 90 kDa protein-like</fullName>
    </submittedName>
</protein>
<dbReference type="PROSITE" id="PS50287">
    <property type="entry name" value="SRCR_2"/>
    <property type="match status" value="1"/>
</dbReference>
<organism evidence="9 10">
    <name type="scientific">Symbiodinium microadriaticum</name>
    <name type="common">Dinoflagellate</name>
    <name type="synonym">Zooxanthella microadriatica</name>
    <dbReference type="NCBI Taxonomy" id="2951"/>
    <lineage>
        <taxon>Eukaryota</taxon>
        <taxon>Sar</taxon>
        <taxon>Alveolata</taxon>
        <taxon>Dinophyceae</taxon>
        <taxon>Suessiales</taxon>
        <taxon>Symbiodiniaceae</taxon>
        <taxon>Symbiodinium</taxon>
    </lineage>
</organism>
<feature type="region of interest" description="Disordered" evidence="5">
    <location>
        <begin position="748"/>
        <end position="774"/>
    </location>
</feature>
<dbReference type="GO" id="GO:0043565">
    <property type="term" value="F:sequence-specific DNA binding"/>
    <property type="evidence" value="ECO:0007669"/>
    <property type="project" value="InterPro"/>
</dbReference>
<evidence type="ECO:0000256" key="6">
    <source>
        <dbReference type="SAM" id="Phobius"/>
    </source>
</evidence>
<dbReference type="GO" id="GO:0016020">
    <property type="term" value="C:membrane"/>
    <property type="evidence" value="ECO:0007669"/>
    <property type="project" value="InterPro"/>
</dbReference>
<dbReference type="Pfam" id="PF00183">
    <property type="entry name" value="HSP90"/>
    <property type="match status" value="2"/>
</dbReference>
<dbReference type="PANTHER" id="PTHR11528">
    <property type="entry name" value="HEAT SHOCK PROTEIN 90 FAMILY MEMBER"/>
    <property type="match status" value="1"/>
</dbReference>
<evidence type="ECO:0000259" key="8">
    <source>
        <dbReference type="PROSITE" id="PS50287"/>
    </source>
</evidence>
<dbReference type="Proteomes" id="UP000186817">
    <property type="component" value="Unassembled WGS sequence"/>
</dbReference>
<feature type="region of interest" description="Disordered" evidence="5">
    <location>
        <begin position="542"/>
        <end position="588"/>
    </location>
</feature>
<keyword evidence="6" id="KW-0472">Membrane</keyword>
<feature type="domain" description="ETS" evidence="7">
    <location>
        <begin position="663"/>
        <end position="732"/>
    </location>
</feature>
<dbReference type="GO" id="GO:0051082">
    <property type="term" value="F:unfolded protein binding"/>
    <property type="evidence" value="ECO:0007669"/>
    <property type="project" value="InterPro"/>
</dbReference>
<feature type="transmembrane region" description="Helical" evidence="6">
    <location>
        <begin position="1716"/>
        <end position="1735"/>
    </location>
</feature>
<feature type="region of interest" description="Disordered" evidence="5">
    <location>
        <begin position="1"/>
        <end position="74"/>
    </location>
</feature>
<dbReference type="InterPro" id="IPR001404">
    <property type="entry name" value="Hsp90_fam"/>
</dbReference>
<dbReference type="InterPro" id="IPR000418">
    <property type="entry name" value="Ets_dom"/>
</dbReference>
<feature type="compositionally biased region" description="Low complexity" evidence="5">
    <location>
        <begin position="43"/>
        <end position="53"/>
    </location>
</feature>
<evidence type="ECO:0000256" key="2">
    <source>
        <dbReference type="ARBA" id="ARBA00022741"/>
    </source>
</evidence>
<feature type="compositionally biased region" description="Basic and acidic residues" evidence="5">
    <location>
        <begin position="575"/>
        <end position="588"/>
    </location>
</feature>
<feature type="transmembrane region" description="Helical" evidence="6">
    <location>
        <begin position="1511"/>
        <end position="1530"/>
    </location>
</feature>
<feature type="compositionally biased region" description="Basic and acidic residues" evidence="5">
    <location>
        <begin position="760"/>
        <end position="774"/>
    </location>
</feature>
<dbReference type="OrthoDB" id="414465at2759"/>
<comment type="similarity">
    <text evidence="1">Belongs to the heat shock protein 90 family.</text>
</comment>
<dbReference type="GO" id="GO:0140662">
    <property type="term" value="F:ATP-dependent protein folding chaperone"/>
    <property type="evidence" value="ECO:0007669"/>
    <property type="project" value="InterPro"/>
</dbReference>
<evidence type="ECO:0000313" key="9">
    <source>
        <dbReference type="EMBL" id="OLP75892.1"/>
    </source>
</evidence>
<sequence length="1822" mass="204293">MFNRCIFEETQKLPQPPSFVSEAETSIVGGEEPARLPQPQSFATASEAEVATVEETKLPQPPSFATSEGDSGAAGEVAAGAIEVEPHDSISVCAASEAGSVVGESLVGRPKPVEAPPATERSRFQELDKEALSGEAGMSGSERDFLAALRAVHAQVITECSISTKNSRRAMAETFAFNADIQQLMSLIINTFYSNKVLYMIDPIDEYSVQQLKEFDGKKLKSTTKEGLDIEDEDEKKKLEEMKAEFEPLTKLMKEVEKVIVSSRMADSPCVLTTSEYGWSANMERILAPFEEGLDIEDEDEKKKLEEMKAEFEPLTKLMKEVEKVIVSSRMADSPCVLTTSEYGWSANMERIMKAQALRDNSMTSYMVSKKTMEVNPKHSIMAELKKKAAADKSDKTVKDLIWLLFDTSLLTSGFNLDEPTQFAGRIHRMIKLGLSIDDDDEGLGDDDDLPPLEEVEGAADEASKMEEGIQQEIKFDFDKKTDNVLTAAFCLFGNGSVDSKMGFERLTLDIEKAVVARCRELVMEANSAGLQTMALTIQGGPLATPEQRHDEGQPPFARETSGPIAHGGSLVQQGKDKDKDGTDQEDSKVNWQTLGWSLAKKQPLSAEICRVNAEKGTDDAGLKEQRDGVMLLQRSLAYLIPKVTEEFYACLGEWCKKTTEAVELFQNFHHISSEQAVVDSKMWDKLSDEVKMKDEKEAKKREDRRKDQKNREQEKLQRKEHRNLESSNMYKNMMDACQINLGSVSAQPDVESPAKSSKSKQEAEQERRLAEAKKHVKELESQVVIKSPEELKASAKDFRDQNACTLYDETTQTYKYRSCCGTKVSDLGVYGVGVALYFQFIRQMGVVFLLCAIVLGPNLAFNIMGNMVNENSALYKYLGMTTIGNLGACEGALCETDEDLRNRCLIDEFPCETMLKEVTQWLGMADGIGILLVLAWGIFFQAWHIPRMVSFTDDANLTPSDFAIDINVLPYQLKDGHKQYQEKMKNHFLGVLKRLGFDDGDGVVEVCLVRDYEGAISTFLAKGDLILAEHGDVIRMKALEGKDDAASKAKYEKLEKATHKKYDKMMRMDNSIRSQADKSDDDRGVVRAFVIFAKETYKKAVLDEYRFSQYGLFRCCQGEPRRFEGHTLKVQSACEPSDLYWENLDFAWWKRGCRICFVVLLTLIFLIVCAASLVYFQSLSKSTLASLNENVAWVIKGNGTECLNFCDVELFADRLCSGNGDTSKTWDTVKVFDQFTDYEDGYAWSAACTNPWTSSCTSATRLGEISGCGDSDSSSINWIGFEFAETRQVQCWQATMMAQAREVQVFGCPVAPPPAAERGCWKVEENCAPMYPNTLTPVVGTWTARDNQISADMSCSLDIELHVAQERWESFDEGSTERVSNPIINCFCQQQVLNVGPEFLFPPYDTEEKLVCQDWLVDNSLKIAKVIGAAAAVLVINQILLLIYEFLVAFERHCTVTEVAQSQFWKLFLAQMVNTGLLVLLVNASLDLPEVLMPLRVLQIGTGQFDELSVSWYISVGTGICLTIFMQVFSTTVPPLIMAFVVGPCLQCIFGRGEVVEARLQRIYQLPKWNLSLRMAQTLTVIFVICMYSGGMPILYFVGFVYSIVAFWLDKWCLLHGSSKPPAYNEAIVHTCLNFLPLAAFFHTVIAGWSWGNQELVPSEWSRLFFVVEIIFGKSKEDYETIISSYNAAPARDKPSMQWDYYEARMMDMAREGSWLIFCTFVAFVVYYVLLWSYKLLLRPFLAPFVFAIRECCCCCSRRRASAGDQSWDTCVQECRKHSTLTSYLLKNNSSYHSAAVAIAHGDLRAQRRISESDAPEEAVL</sequence>
<evidence type="ECO:0000256" key="1">
    <source>
        <dbReference type="ARBA" id="ARBA00008239"/>
    </source>
</evidence>
<dbReference type="Gene3D" id="3.40.50.11260">
    <property type="match status" value="1"/>
</dbReference>
<dbReference type="GO" id="GO:0005524">
    <property type="term" value="F:ATP binding"/>
    <property type="evidence" value="ECO:0007669"/>
    <property type="project" value="UniProtKB-KW"/>
</dbReference>
<name>A0A1Q9BYZ0_SYMMI</name>
<keyword evidence="6" id="KW-1133">Transmembrane helix</keyword>
<keyword evidence="9" id="KW-0346">Stress response</keyword>
<gene>
    <name evidence="9" type="ORF">AK812_SmicGene44246</name>
</gene>
<keyword evidence="3" id="KW-0067">ATP-binding</keyword>
<dbReference type="InterPro" id="IPR037196">
    <property type="entry name" value="HSP90_C"/>
</dbReference>
<evidence type="ECO:0000259" key="7">
    <source>
        <dbReference type="PROSITE" id="PS50061"/>
    </source>
</evidence>
<dbReference type="InterPro" id="IPR001190">
    <property type="entry name" value="SRCR"/>
</dbReference>
<evidence type="ECO:0000256" key="3">
    <source>
        <dbReference type="ARBA" id="ARBA00022840"/>
    </source>
</evidence>
<dbReference type="EMBL" id="LSRX01002221">
    <property type="protein sequence ID" value="OLP75892.1"/>
    <property type="molecule type" value="Genomic_DNA"/>
</dbReference>
<keyword evidence="10" id="KW-1185">Reference proteome</keyword>
<feature type="domain" description="SRCR" evidence="8">
    <location>
        <begin position="1214"/>
        <end position="1357"/>
    </location>
</feature>
<dbReference type="GO" id="GO:0003700">
    <property type="term" value="F:DNA-binding transcription factor activity"/>
    <property type="evidence" value="ECO:0007669"/>
    <property type="project" value="InterPro"/>
</dbReference>
<feature type="transmembrane region" description="Helical" evidence="6">
    <location>
        <begin position="1156"/>
        <end position="1177"/>
    </location>
</feature>
<evidence type="ECO:0000256" key="5">
    <source>
        <dbReference type="SAM" id="MobiDB-lite"/>
    </source>
</evidence>
<feature type="region of interest" description="Disordered" evidence="5">
    <location>
        <begin position="694"/>
        <end position="727"/>
    </location>
</feature>